<dbReference type="Gramene" id="KCW72566">
    <property type="protein sequence ID" value="KCW72566"/>
    <property type="gene ID" value="EUGRSUZ_E01034"/>
</dbReference>
<dbReference type="PANTHER" id="PTHR33021:SF44">
    <property type="entry name" value="EARLY NODULIN-LIKE PROTEIN 8"/>
    <property type="match status" value="1"/>
</dbReference>
<dbReference type="CDD" id="cd11019">
    <property type="entry name" value="OsENODL1_like"/>
    <property type="match status" value="1"/>
</dbReference>
<dbReference type="OrthoDB" id="782862at2759"/>
<keyword evidence="2" id="KW-1003">Cell membrane</keyword>
<dbReference type="GO" id="GO:0009055">
    <property type="term" value="F:electron transfer activity"/>
    <property type="evidence" value="ECO:0007669"/>
    <property type="project" value="InterPro"/>
</dbReference>
<dbReference type="InterPro" id="IPR003245">
    <property type="entry name" value="Phytocyanin_dom"/>
</dbReference>
<dbReference type="STRING" id="71139.A0A059C309"/>
<dbReference type="InterPro" id="IPR008972">
    <property type="entry name" value="Cupredoxin"/>
</dbReference>
<comment type="similarity">
    <text evidence="9">Belongs to the early nodulin-like (ENODL) family.</text>
</comment>
<proteinExistence type="inferred from homology"/>
<dbReference type="PANTHER" id="PTHR33021">
    <property type="entry name" value="BLUE COPPER PROTEIN"/>
    <property type="match status" value="1"/>
</dbReference>
<keyword evidence="8" id="KW-0449">Lipoprotein</keyword>
<evidence type="ECO:0000313" key="12">
    <source>
        <dbReference type="EMBL" id="KCW72566.1"/>
    </source>
</evidence>
<dbReference type="AlphaFoldDB" id="A0A059C309"/>
<gene>
    <name evidence="12" type="ORF">EUGRSUZ_E01034</name>
</gene>
<feature type="signal peptide" evidence="10">
    <location>
        <begin position="1"/>
        <end position="27"/>
    </location>
</feature>
<keyword evidence="7" id="KW-0325">Glycoprotein</keyword>
<evidence type="ECO:0000256" key="9">
    <source>
        <dbReference type="ARBA" id="ARBA00035011"/>
    </source>
</evidence>
<dbReference type="SUPFAM" id="SSF49503">
    <property type="entry name" value="Cupredoxins"/>
    <property type="match status" value="1"/>
</dbReference>
<dbReference type="GO" id="GO:0098552">
    <property type="term" value="C:side of membrane"/>
    <property type="evidence" value="ECO:0007669"/>
    <property type="project" value="UniProtKB-KW"/>
</dbReference>
<evidence type="ECO:0000256" key="10">
    <source>
        <dbReference type="SAM" id="SignalP"/>
    </source>
</evidence>
<evidence type="ECO:0000256" key="7">
    <source>
        <dbReference type="ARBA" id="ARBA00023180"/>
    </source>
</evidence>
<dbReference type="InParanoid" id="A0A059C309"/>
<dbReference type="eggNOG" id="ENOG502S1YB">
    <property type="taxonomic scope" value="Eukaryota"/>
</dbReference>
<keyword evidence="3" id="KW-0336">GPI-anchor</keyword>
<accession>A0A059C309</accession>
<evidence type="ECO:0000256" key="8">
    <source>
        <dbReference type="ARBA" id="ARBA00023288"/>
    </source>
</evidence>
<dbReference type="InterPro" id="IPR041846">
    <property type="entry name" value="ENL_dom"/>
</dbReference>
<dbReference type="Gene3D" id="2.60.40.420">
    <property type="entry name" value="Cupredoxins - blue copper proteins"/>
    <property type="match status" value="1"/>
</dbReference>
<comment type="subcellular location">
    <subcellularLocation>
        <location evidence="1">Cell membrane</location>
        <topology evidence="1">Lipid-anchor</topology>
        <topology evidence="1">GPI-anchor</topology>
    </subcellularLocation>
</comment>
<organism evidence="12">
    <name type="scientific">Eucalyptus grandis</name>
    <name type="common">Flooded gum</name>
    <dbReference type="NCBI Taxonomy" id="71139"/>
    <lineage>
        <taxon>Eukaryota</taxon>
        <taxon>Viridiplantae</taxon>
        <taxon>Streptophyta</taxon>
        <taxon>Embryophyta</taxon>
        <taxon>Tracheophyta</taxon>
        <taxon>Spermatophyta</taxon>
        <taxon>Magnoliopsida</taxon>
        <taxon>eudicotyledons</taxon>
        <taxon>Gunneridae</taxon>
        <taxon>Pentapetalae</taxon>
        <taxon>rosids</taxon>
        <taxon>malvids</taxon>
        <taxon>Myrtales</taxon>
        <taxon>Myrtaceae</taxon>
        <taxon>Myrtoideae</taxon>
        <taxon>Eucalypteae</taxon>
        <taxon>Eucalyptus</taxon>
    </lineage>
</organism>
<evidence type="ECO:0000256" key="1">
    <source>
        <dbReference type="ARBA" id="ARBA00004609"/>
    </source>
</evidence>
<dbReference type="FunFam" id="2.60.40.420:FF:000010">
    <property type="entry name" value="Early nodulin-like protein 1"/>
    <property type="match status" value="1"/>
</dbReference>
<feature type="domain" description="Phytocyanin" evidence="11">
    <location>
        <begin position="28"/>
        <end position="132"/>
    </location>
</feature>
<dbReference type="EMBL" id="KK198757">
    <property type="protein sequence ID" value="KCW72566.1"/>
    <property type="molecule type" value="Genomic_DNA"/>
</dbReference>
<reference evidence="12" key="1">
    <citation type="submission" date="2013-07" db="EMBL/GenBank/DDBJ databases">
        <title>The genome of Eucalyptus grandis.</title>
        <authorList>
            <person name="Schmutz J."/>
            <person name="Hayes R."/>
            <person name="Myburg A."/>
            <person name="Tuskan G."/>
            <person name="Grattapaglia D."/>
            <person name="Rokhsar D.S."/>
        </authorList>
    </citation>
    <scope>NUCLEOTIDE SEQUENCE</scope>
    <source>
        <tissue evidence="12">Leaf extractions</tissue>
    </source>
</reference>
<dbReference type="InterPro" id="IPR039391">
    <property type="entry name" value="Phytocyanin-like"/>
</dbReference>
<keyword evidence="5" id="KW-0472">Membrane</keyword>
<evidence type="ECO:0000256" key="5">
    <source>
        <dbReference type="ARBA" id="ARBA00023136"/>
    </source>
</evidence>
<evidence type="ECO:0000256" key="4">
    <source>
        <dbReference type="ARBA" id="ARBA00022729"/>
    </source>
</evidence>
<evidence type="ECO:0000256" key="3">
    <source>
        <dbReference type="ARBA" id="ARBA00022622"/>
    </source>
</evidence>
<dbReference type="GO" id="GO:0005886">
    <property type="term" value="C:plasma membrane"/>
    <property type="evidence" value="ECO:0000318"/>
    <property type="project" value="GO_Central"/>
</dbReference>
<keyword evidence="6" id="KW-1015">Disulfide bond</keyword>
<dbReference type="KEGG" id="egr:104444096"/>
<evidence type="ECO:0000256" key="2">
    <source>
        <dbReference type="ARBA" id="ARBA00022475"/>
    </source>
</evidence>
<dbReference type="PROSITE" id="PS51485">
    <property type="entry name" value="PHYTOCYANIN"/>
    <property type="match status" value="1"/>
</dbReference>
<keyword evidence="4 10" id="KW-0732">Signal</keyword>
<name>A0A059C309_EUCGR</name>
<feature type="chain" id="PRO_5001574050" description="Phytocyanin domain-containing protein" evidence="10">
    <location>
        <begin position="28"/>
        <end position="200"/>
    </location>
</feature>
<dbReference type="OMA" id="VYTYWSK"/>
<evidence type="ECO:0000259" key="11">
    <source>
        <dbReference type="PROSITE" id="PS51485"/>
    </source>
</evidence>
<sequence length="200" mass="20744">MAILGRPARSHLLLALQLLISAAPAFCHQYKVGDLHAWGIPAVSNSQVYANWSKSHSFKLGDSLLFLYPPSQDSVVQVTRGAFDACNVTDPILHMDDGNSLFNVTSPGVFYFTSGSPGHCEKKQKLQISVLNANGSADAPSSADGPSALADISPSYSNVFGSIPAGQSSSSAPAAPRRPQGVPAIAAAMAVGLLACAGFM</sequence>
<dbReference type="Pfam" id="PF02298">
    <property type="entry name" value="Cu_bind_like"/>
    <property type="match status" value="1"/>
</dbReference>
<protein>
    <recommendedName>
        <fullName evidence="11">Phytocyanin domain-containing protein</fullName>
    </recommendedName>
</protein>
<dbReference type="FunCoup" id="A0A059C309">
    <property type="interactions" value="115"/>
</dbReference>
<evidence type="ECO:0000256" key="6">
    <source>
        <dbReference type="ARBA" id="ARBA00023157"/>
    </source>
</evidence>